<keyword evidence="2" id="KW-1185">Reference proteome</keyword>
<protein>
    <submittedName>
        <fullName evidence="1">Uncharacterized protein</fullName>
    </submittedName>
</protein>
<name>A0A3M7SSB6_BRAPC</name>
<evidence type="ECO:0000313" key="2">
    <source>
        <dbReference type="Proteomes" id="UP000276133"/>
    </source>
</evidence>
<proteinExistence type="predicted"/>
<comment type="caution">
    <text evidence="1">The sequence shown here is derived from an EMBL/GenBank/DDBJ whole genome shotgun (WGS) entry which is preliminary data.</text>
</comment>
<dbReference type="Proteomes" id="UP000276133">
    <property type="component" value="Unassembled WGS sequence"/>
</dbReference>
<gene>
    <name evidence="1" type="ORF">BpHYR1_012081</name>
</gene>
<dbReference type="AlphaFoldDB" id="A0A3M7SSB6"/>
<organism evidence="1 2">
    <name type="scientific">Brachionus plicatilis</name>
    <name type="common">Marine rotifer</name>
    <name type="synonym">Brachionus muelleri</name>
    <dbReference type="NCBI Taxonomy" id="10195"/>
    <lineage>
        <taxon>Eukaryota</taxon>
        <taxon>Metazoa</taxon>
        <taxon>Spiralia</taxon>
        <taxon>Gnathifera</taxon>
        <taxon>Rotifera</taxon>
        <taxon>Eurotatoria</taxon>
        <taxon>Monogononta</taxon>
        <taxon>Pseudotrocha</taxon>
        <taxon>Ploima</taxon>
        <taxon>Brachionidae</taxon>
        <taxon>Brachionus</taxon>
    </lineage>
</organism>
<reference evidence="1 2" key="1">
    <citation type="journal article" date="2018" name="Sci. Rep.">
        <title>Genomic signatures of local adaptation to the degree of environmental predictability in rotifers.</title>
        <authorList>
            <person name="Franch-Gras L."/>
            <person name="Hahn C."/>
            <person name="Garcia-Roger E.M."/>
            <person name="Carmona M.J."/>
            <person name="Serra M."/>
            <person name="Gomez A."/>
        </authorList>
    </citation>
    <scope>NUCLEOTIDE SEQUENCE [LARGE SCALE GENOMIC DNA]</scope>
    <source>
        <strain evidence="1">HYR1</strain>
    </source>
</reference>
<evidence type="ECO:0000313" key="1">
    <source>
        <dbReference type="EMBL" id="RNA38636.1"/>
    </source>
</evidence>
<sequence>MNANTPIAKRLWSNKDFEPTKLKKQTKKSRKKIAIAAEQLELIVNNMCSDSITKSFDFPDNDDYLNNILIDEDENHAAENWIERSNPVSSFNKILLFYV</sequence>
<accession>A0A3M7SSB6</accession>
<dbReference type="EMBL" id="REGN01000846">
    <property type="protein sequence ID" value="RNA38636.1"/>
    <property type="molecule type" value="Genomic_DNA"/>
</dbReference>